<dbReference type="InParanoid" id="A0A2S8SS06"/>
<gene>
    <name evidence="1" type="ORF">B1R32_11060</name>
</gene>
<reference evidence="1 2" key="1">
    <citation type="journal article" date="2018" name="Syst. Appl. Microbiol.">
        <title>Abditibacterium utsteinense sp. nov., the first cultivated member of candidate phylum FBP, isolated from ice-free Antarctic soil samples.</title>
        <authorList>
            <person name="Tahon G."/>
            <person name="Tytgat B."/>
            <person name="Lebbe L."/>
            <person name="Carlier A."/>
            <person name="Willems A."/>
        </authorList>
    </citation>
    <scope>NUCLEOTIDE SEQUENCE [LARGE SCALE GENOMIC DNA]</scope>
    <source>
        <strain evidence="1 2">LMG 29911</strain>
    </source>
</reference>
<organism evidence="1 2">
    <name type="scientific">Abditibacterium utsteinense</name>
    <dbReference type="NCBI Taxonomy" id="1960156"/>
    <lineage>
        <taxon>Bacteria</taxon>
        <taxon>Pseudomonadati</taxon>
        <taxon>Abditibacteriota</taxon>
        <taxon>Abditibacteriia</taxon>
        <taxon>Abditibacteriales</taxon>
        <taxon>Abditibacteriaceae</taxon>
        <taxon>Abditibacterium</taxon>
    </lineage>
</organism>
<dbReference type="Proteomes" id="UP000237684">
    <property type="component" value="Unassembled WGS sequence"/>
</dbReference>
<accession>A0A2S8SS06</accession>
<sequence>MLYAMRQGKIQGSCNLWRLEVECCGVGFLPRSASAKTQWFEAKSGVAANVA</sequence>
<proteinExistence type="predicted"/>
<evidence type="ECO:0000313" key="1">
    <source>
        <dbReference type="EMBL" id="PQV63594.1"/>
    </source>
</evidence>
<dbReference type="EMBL" id="NIGF01000010">
    <property type="protein sequence ID" value="PQV63594.1"/>
    <property type="molecule type" value="Genomic_DNA"/>
</dbReference>
<name>A0A2S8SS06_9BACT</name>
<evidence type="ECO:0000313" key="2">
    <source>
        <dbReference type="Proteomes" id="UP000237684"/>
    </source>
</evidence>
<keyword evidence="2" id="KW-1185">Reference proteome</keyword>
<dbReference type="AlphaFoldDB" id="A0A2S8SS06"/>
<comment type="caution">
    <text evidence="1">The sequence shown here is derived from an EMBL/GenBank/DDBJ whole genome shotgun (WGS) entry which is preliminary data.</text>
</comment>
<protein>
    <submittedName>
        <fullName evidence="1">Uncharacterized protein</fullName>
    </submittedName>
</protein>